<evidence type="ECO:0000313" key="6">
    <source>
        <dbReference type="Proteomes" id="UP000196036"/>
    </source>
</evidence>
<dbReference type="EMBL" id="NFLW01000048">
    <property type="protein sequence ID" value="OUQ63279.1"/>
    <property type="molecule type" value="Genomic_DNA"/>
</dbReference>
<feature type="domain" description="BIG2" evidence="1">
    <location>
        <begin position="128"/>
        <end position="203"/>
    </location>
</feature>
<dbReference type="SUPFAM" id="SSF49373">
    <property type="entry name" value="Invasin/intimin cell-adhesion fragments"/>
    <property type="match status" value="3"/>
</dbReference>
<dbReference type="AlphaFoldDB" id="A0A174HGB7"/>
<comment type="caution">
    <text evidence="2">The sequence shown here is derived from an EMBL/GenBank/DDBJ whole genome shotgun (WGS) entry which is preliminary data.</text>
</comment>
<accession>A0A174HGB7</accession>
<dbReference type="PROSITE" id="PS51257">
    <property type="entry name" value="PROKAR_LIPOPROTEIN"/>
    <property type="match status" value="1"/>
</dbReference>
<name>A0A174HGB7_9BACE</name>
<dbReference type="Proteomes" id="UP000434604">
    <property type="component" value="Unassembled WGS sequence"/>
</dbReference>
<dbReference type="Proteomes" id="UP001197958">
    <property type="component" value="Unassembled WGS sequence"/>
</dbReference>
<feature type="domain" description="BIG2" evidence="1">
    <location>
        <begin position="42"/>
        <end position="118"/>
    </location>
</feature>
<organism evidence="2 7">
    <name type="scientific">Bacteroides xylanisolvens</name>
    <dbReference type="NCBI Taxonomy" id="371601"/>
    <lineage>
        <taxon>Bacteria</taxon>
        <taxon>Pseudomonadati</taxon>
        <taxon>Bacteroidota</taxon>
        <taxon>Bacteroidia</taxon>
        <taxon>Bacteroidales</taxon>
        <taxon>Bacteroidaceae</taxon>
        <taxon>Bacteroides</taxon>
    </lineage>
</organism>
<dbReference type="Pfam" id="PF02368">
    <property type="entry name" value="Big_2"/>
    <property type="match status" value="3"/>
</dbReference>
<reference evidence="5" key="2">
    <citation type="journal article" date="2018" name="BMC Genomics">
        <title>Whole genome sequencing and function prediction of 133 gut anaerobes isolated from chicken caecum in pure cultures.</title>
        <authorList>
            <person name="Medvecky M."/>
            <person name="Cejkova D."/>
            <person name="Polansky O."/>
            <person name="Karasova D."/>
            <person name="Kubasova T."/>
            <person name="Cizek A."/>
            <person name="Rychlik I."/>
        </authorList>
    </citation>
    <scope>NUCLEOTIDE SEQUENCE</scope>
    <source>
        <strain evidence="5">An109</strain>
    </source>
</reference>
<dbReference type="InterPro" id="IPR008964">
    <property type="entry name" value="Invasin/intimin_cell_adhesion"/>
</dbReference>
<dbReference type="InterPro" id="IPR003343">
    <property type="entry name" value="Big_2"/>
</dbReference>
<dbReference type="RefSeq" id="WP_004316026.1">
    <property type="nucleotide sequence ID" value="NZ_CABKPA010000034.1"/>
</dbReference>
<evidence type="ECO:0000313" key="3">
    <source>
        <dbReference type="EMBL" id="MCA4523659.1"/>
    </source>
</evidence>
<dbReference type="EMBL" id="WDED01000009">
    <property type="protein sequence ID" value="KAB6148446.1"/>
    <property type="molecule type" value="Genomic_DNA"/>
</dbReference>
<proteinExistence type="predicted"/>
<protein>
    <submittedName>
        <fullName evidence="2">DUF4979 domain-containing protein</fullName>
    </submittedName>
    <submittedName>
        <fullName evidence="3">Ig-like domain-containing protein</fullName>
    </submittedName>
</protein>
<dbReference type="EMBL" id="JAIWYE010000020">
    <property type="protein sequence ID" value="MCA4704112.1"/>
    <property type="molecule type" value="Genomic_DNA"/>
</dbReference>
<reference evidence="3" key="4">
    <citation type="submission" date="2023-08" db="EMBL/GenBank/DDBJ databases">
        <title>Mucin Metabolism Genes Underlie the Key Renovations of Bacteroides xylanisolvens Genomes in Captive Great Apes.</title>
        <authorList>
            <person name="Nishida A.H."/>
        </authorList>
    </citation>
    <scope>NUCLEOTIDE SEQUENCE</scope>
    <source>
        <strain evidence="4">P13.H9</strain>
        <strain evidence="3">P19.10B</strain>
    </source>
</reference>
<dbReference type="Proteomes" id="UP000196036">
    <property type="component" value="Unassembled WGS sequence"/>
</dbReference>
<gene>
    <name evidence="5" type="ORF">B5E52_19405</name>
    <name evidence="2" type="ORF">GA398_07810</name>
    <name evidence="4" type="ORF">LD004_10825</name>
    <name evidence="3" type="ORF">LDZ35_10605</name>
</gene>
<dbReference type="Gene3D" id="2.60.40.1080">
    <property type="match status" value="3"/>
</dbReference>
<dbReference type="EMBL" id="JAIWWW010000024">
    <property type="protein sequence ID" value="MCA4523659.1"/>
    <property type="molecule type" value="Genomic_DNA"/>
</dbReference>
<dbReference type="Proteomes" id="UP001198461">
    <property type="component" value="Unassembled WGS sequence"/>
</dbReference>
<dbReference type="SMART" id="SM00635">
    <property type="entry name" value="BID_2"/>
    <property type="match status" value="3"/>
</dbReference>
<feature type="domain" description="BIG2" evidence="1">
    <location>
        <begin position="214"/>
        <end position="291"/>
    </location>
</feature>
<evidence type="ECO:0000259" key="1">
    <source>
        <dbReference type="SMART" id="SM00635"/>
    </source>
</evidence>
<reference evidence="6" key="1">
    <citation type="submission" date="2017-04" db="EMBL/GenBank/DDBJ databases">
        <title>Function of individual gut microbiota members based on whole genome sequencing of pure cultures obtained from chicken caecum.</title>
        <authorList>
            <person name="Medvecky M."/>
            <person name="Cejkova D."/>
            <person name="Polansky O."/>
            <person name="Karasova D."/>
            <person name="Kubasova T."/>
            <person name="Cizek A."/>
            <person name="Rychlik I."/>
        </authorList>
    </citation>
    <scope>NUCLEOTIDE SEQUENCE [LARGE SCALE GENOMIC DNA]</scope>
    <source>
        <strain evidence="6">An109</strain>
    </source>
</reference>
<evidence type="ECO:0000313" key="4">
    <source>
        <dbReference type="EMBL" id="MCA4704112.1"/>
    </source>
</evidence>
<evidence type="ECO:0000313" key="7">
    <source>
        <dbReference type="Proteomes" id="UP000434604"/>
    </source>
</evidence>
<evidence type="ECO:0000313" key="2">
    <source>
        <dbReference type="EMBL" id="KAB6148446.1"/>
    </source>
</evidence>
<sequence length="488" mass="54524">MTYKNILQKGAFAALMTAGLMMTVSCNDDDVSPVLEERVLVKEINLEVTPELPLLIGTDTLIKYTVGPDEAFNKEVVWKSTVPDVATVDAEGRITAVKAGSTVISAKPAVGYSATSTINVKVVNEIIHITDINLTNEDLEVFVTSTLPLTWQTSPADPTYPGLIWKSLTPDKATVNEKGEVKGIAEGKARIQVTATDDKHFTKEFEIKVKPIIYIESMEFVKEADKLALGETYTPQMNVTPIDATLSYIVWESSKPDVVEIDEKGRFVAKAYGNAVITALADYGDGKPVKATMSVNVSEGLMNDQFTVENIWQPFGNFTHREFEWMENDGVLRIFPGEDKTYKAVRICRNGGFGFNVTNYPILAFKMKFPENVFEASTSIEWYLDIWGGSGITVAGKYGEDTDKGKNAMTVVDCGEYKVFYADFTKKFLGKNQQYMPTSLTKYDTVELQFWKIWYEANETGSIYVDWIKTFESEQELKDLIKNESGKQ</sequence>
<reference evidence="2 7" key="3">
    <citation type="journal article" date="2019" name="Nat. Med.">
        <title>A library of human gut bacterial isolates paired with longitudinal multiomics data enables mechanistic microbiome research.</title>
        <authorList>
            <person name="Poyet M."/>
            <person name="Groussin M."/>
            <person name="Gibbons S.M."/>
            <person name="Avila-Pacheco J."/>
            <person name="Jiang X."/>
            <person name="Kearney S.M."/>
            <person name="Perrotta A.R."/>
            <person name="Berdy B."/>
            <person name="Zhao S."/>
            <person name="Lieberman T.D."/>
            <person name="Swanson P.K."/>
            <person name="Smith M."/>
            <person name="Roesemann S."/>
            <person name="Alexander J.E."/>
            <person name="Rich S.A."/>
            <person name="Livny J."/>
            <person name="Vlamakis H."/>
            <person name="Clish C."/>
            <person name="Bullock K."/>
            <person name="Deik A."/>
            <person name="Scott J."/>
            <person name="Pierce K.A."/>
            <person name="Xavier R.J."/>
            <person name="Alm E.J."/>
        </authorList>
    </citation>
    <scope>NUCLEOTIDE SEQUENCE [LARGE SCALE GENOMIC DNA]</scope>
    <source>
        <strain evidence="2 7">BIOML-A58</strain>
    </source>
</reference>
<evidence type="ECO:0000313" key="5">
    <source>
        <dbReference type="EMBL" id="OUQ63279.1"/>
    </source>
</evidence>